<gene>
    <name evidence="2" type="ORF">ABZ510_10200</name>
</gene>
<dbReference type="RefSeq" id="WP_030522641.1">
    <property type="nucleotide sequence ID" value="NZ_JBEYBD010000007.1"/>
</dbReference>
<organism evidence="2 3">
    <name type="scientific">Nocardia rhamnosiphila</name>
    <dbReference type="NCBI Taxonomy" id="426716"/>
    <lineage>
        <taxon>Bacteria</taxon>
        <taxon>Bacillati</taxon>
        <taxon>Actinomycetota</taxon>
        <taxon>Actinomycetes</taxon>
        <taxon>Mycobacteriales</taxon>
        <taxon>Nocardiaceae</taxon>
        <taxon>Nocardia</taxon>
    </lineage>
</organism>
<accession>A0ABV2WMV2</accession>
<reference evidence="2 3" key="1">
    <citation type="submission" date="2024-06" db="EMBL/GenBank/DDBJ databases">
        <title>The Natural Products Discovery Center: Release of the First 8490 Sequenced Strains for Exploring Actinobacteria Biosynthetic Diversity.</title>
        <authorList>
            <person name="Kalkreuter E."/>
            <person name="Kautsar S.A."/>
            <person name="Yang D."/>
            <person name="Bader C.D."/>
            <person name="Teijaro C.N."/>
            <person name="Fluegel L."/>
            <person name="Davis C.M."/>
            <person name="Simpson J.R."/>
            <person name="Lauterbach L."/>
            <person name="Steele A.D."/>
            <person name="Gui C."/>
            <person name="Meng S."/>
            <person name="Li G."/>
            <person name="Viehrig K."/>
            <person name="Ye F."/>
            <person name="Su P."/>
            <person name="Kiefer A.F."/>
            <person name="Nichols A."/>
            <person name="Cepeda A.J."/>
            <person name="Yan W."/>
            <person name="Fan B."/>
            <person name="Jiang Y."/>
            <person name="Adhikari A."/>
            <person name="Zheng C.-J."/>
            <person name="Schuster L."/>
            <person name="Cowan T.M."/>
            <person name="Smanski M.J."/>
            <person name="Chevrette M.G."/>
            <person name="De Carvalho L.P.S."/>
            <person name="Shen B."/>
        </authorList>
    </citation>
    <scope>NUCLEOTIDE SEQUENCE [LARGE SCALE GENOMIC DNA]</scope>
    <source>
        <strain evidence="2 3">NPDC019708</strain>
    </source>
</reference>
<sequence>MGDRVDYNDEAFRAAAERTGGVRDRINGVISSLESRINGRGAPWGSDSLGQSFAVGQDGNGYVPSKKNLLDSARNVSGTMGQFHDGQVESADYLQDMEDGNRDGLR</sequence>
<evidence type="ECO:0000313" key="3">
    <source>
        <dbReference type="Proteomes" id="UP001550628"/>
    </source>
</evidence>
<dbReference type="Proteomes" id="UP001550628">
    <property type="component" value="Unassembled WGS sequence"/>
</dbReference>
<proteinExistence type="predicted"/>
<dbReference type="GeneID" id="96245995"/>
<evidence type="ECO:0000256" key="1">
    <source>
        <dbReference type="SAM" id="MobiDB-lite"/>
    </source>
</evidence>
<protein>
    <recommendedName>
        <fullName evidence="4">WXG100 family type VII secretion target</fullName>
    </recommendedName>
</protein>
<evidence type="ECO:0008006" key="4">
    <source>
        <dbReference type="Google" id="ProtNLM"/>
    </source>
</evidence>
<evidence type="ECO:0000313" key="2">
    <source>
        <dbReference type="EMBL" id="MEU1952222.1"/>
    </source>
</evidence>
<name>A0ABV2WMV2_9NOCA</name>
<feature type="region of interest" description="Disordered" evidence="1">
    <location>
        <begin position="78"/>
        <end position="106"/>
    </location>
</feature>
<dbReference type="EMBL" id="JBEYBF010000005">
    <property type="protein sequence ID" value="MEU1952222.1"/>
    <property type="molecule type" value="Genomic_DNA"/>
</dbReference>
<comment type="caution">
    <text evidence="2">The sequence shown here is derived from an EMBL/GenBank/DDBJ whole genome shotgun (WGS) entry which is preliminary data.</text>
</comment>
<keyword evidence="3" id="KW-1185">Reference proteome</keyword>